<evidence type="ECO:0000256" key="1">
    <source>
        <dbReference type="SAM" id="MobiDB-lite"/>
    </source>
</evidence>
<feature type="compositionally biased region" description="Basic and acidic residues" evidence="1">
    <location>
        <begin position="144"/>
        <end position="157"/>
    </location>
</feature>
<feature type="transmembrane region" description="Helical" evidence="2">
    <location>
        <begin position="113"/>
        <end position="134"/>
    </location>
</feature>
<keyword evidence="2" id="KW-0472">Membrane</keyword>
<feature type="compositionally biased region" description="Polar residues" evidence="1">
    <location>
        <begin position="158"/>
        <end position="175"/>
    </location>
</feature>
<feature type="transmembrane region" description="Helical" evidence="2">
    <location>
        <begin position="20"/>
        <end position="38"/>
    </location>
</feature>
<accession>M2XPW6</accession>
<reference evidence="3 4" key="1">
    <citation type="journal article" date="2013" name="Genome Announc.">
        <title>Draft Genome Sequence of Amycolatopsis decaplanina Strain DSM 44594T.</title>
        <authorList>
            <person name="Kaur N."/>
            <person name="Kumar S."/>
            <person name="Bala M."/>
            <person name="Raghava G.P."/>
            <person name="Mayilraj S."/>
        </authorList>
    </citation>
    <scope>NUCLEOTIDE SEQUENCE [LARGE SCALE GENOMIC DNA]</scope>
    <source>
        <strain evidence="3 4">DSM 44594</strain>
    </source>
</reference>
<dbReference type="Proteomes" id="UP000054226">
    <property type="component" value="Unassembled WGS sequence"/>
</dbReference>
<dbReference type="PATRIC" id="fig|1284240.4.peg.7610"/>
<keyword evidence="4" id="KW-1185">Reference proteome</keyword>
<evidence type="ECO:0000313" key="4">
    <source>
        <dbReference type="Proteomes" id="UP000054226"/>
    </source>
</evidence>
<gene>
    <name evidence="3" type="ORF">H074_37308</name>
</gene>
<feature type="transmembrane region" description="Helical" evidence="2">
    <location>
        <begin position="58"/>
        <end position="76"/>
    </location>
</feature>
<feature type="transmembrane region" description="Helical" evidence="2">
    <location>
        <begin position="88"/>
        <end position="107"/>
    </location>
</feature>
<sequence>MTAVRSSNGAVSSGLWRDPALAIQSGCTVLVALVAAYASYRHGRDFALRFGADHTTAAIWPLIVDGLLMVATVELWKPADAERAEGRWAAWLTFIFGISLSLCANIGSTSDLSILGIAVAACPPLALLLAVELLNRALIGHRTEADNTPEEQSHGKVETTSPDDTSVIQPTSARNQEPPAEQTAEERMGAHYLAEQAEGRAPTGADLDRGRRHPQLRPPHPPKAA</sequence>
<protein>
    <recommendedName>
        <fullName evidence="5">DUF2637 domain-containing protein</fullName>
    </recommendedName>
</protein>
<name>M2XPW6_9PSEU</name>
<organism evidence="3 4">
    <name type="scientific">Amycolatopsis decaplanina DSM 44594</name>
    <dbReference type="NCBI Taxonomy" id="1284240"/>
    <lineage>
        <taxon>Bacteria</taxon>
        <taxon>Bacillati</taxon>
        <taxon>Actinomycetota</taxon>
        <taxon>Actinomycetes</taxon>
        <taxon>Pseudonocardiales</taxon>
        <taxon>Pseudonocardiaceae</taxon>
        <taxon>Amycolatopsis</taxon>
    </lineage>
</organism>
<keyword evidence="2" id="KW-0812">Transmembrane</keyword>
<proteinExistence type="predicted"/>
<keyword evidence="2" id="KW-1133">Transmembrane helix</keyword>
<evidence type="ECO:0000256" key="2">
    <source>
        <dbReference type="SAM" id="Phobius"/>
    </source>
</evidence>
<dbReference type="EMBL" id="AOHO01000080">
    <property type="protein sequence ID" value="EME51225.1"/>
    <property type="molecule type" value="Genomic_DNA"/>
</dbReference>
<evidence type="ECO:0008006" key="5">
    <source>
        <dbReference type="Google" id="ProtNLM"/>
    </source>
</evidence>
<feature type="compositionally biased region" description="Pro residues" evidence="1">
    <location>
        <begin position="216"/>
        <end position="225"/>
    </location>
</feature>
<comment type="caution">
    <text evidence="3">The sequence shown here is derived from an EMBL/GenBank/DDBJ whole genome shotgun (WGS) entry which is preliminary data.</text>
</comment>
<feature type="region of interest" description="Disordered" evidence="1">
    <location>
        <begin position="144"/>
        <end position="225"/>
    </location>
</feature>
<dbReference type="InterPro" id="IPR021235">
    <property type="entry name" value="DUF2637"/>
</dbReference>
<evidence type="ECO:0000313" key="3">
    <source>
        <dbReference type="EMBL" id="EME51225.1"/>
    </source>
</evidence>
<dbReference type="Pfam" id="PF10935">
    <property type="entry name" value="DUF2637"/>
    <property type="match status" value="1"/>
</dbReference>
<dbReference type="AlphaFoldDB" id="M2XPW6"/>